<sequence>MTAPSPCSDPAAPPLPPEALVPSPSAEAPARPRPAPPSARAPAKAFRRGVVTVACELRTPRVVQFYRRDFTPISHWLDALDRARDFRHVDPRAAHEAERVVSAHLAAAQDVFEGAVQRSDGLIAAQGLADVPIRYADPVTVAAPIVHPAARTYLRVLSTADDAFASLERAWLLGLVDTRARRIEEARFRKVLRGISTRVREQYSAMARVLREARAGTAPPAQPGGEAASPGDMPWWQDTAQAENSATP</sequence>
<dbReference type="Proteomes" id="UP000193427">
    <property type="component" value="Chromosome"/>
</dbReference>
<dbReference type="KEGG" id="rgu:A4W93_11960"/>
<feature type="region of interest" description="Disordered" evidence="1">
    <location>
        <begin position="214"/>
        <end position="248"/>
    </location>
</feature>
<feature type="region of interest" description="Disordered" evidence="1">
    <location>
        <begin position="1"/>
        <end position="43"/>
    </location>
</feature>
<feature type="compositionally biased region" description="Low complexity" evidence="1">
    <location>
        <begin position="1"/>
        <end position="10"/>
    </location>
</feature>
<dbReference type="RefSeq" id="WP_085750828.1">
    <property type="nucleotide sequence ID" value="NZ_BSPR01000023.1"/>
</dbReference>
<gene>
    <name evidence="2" type="ORF">A4W93_11960</name>
</gene>
<organism evidence="2 3">
    <name type="scientific">Piscinibacter gummiphilus</name>
    <dbReference type="NCBI Taxonomy" id="946333"/>
    <lineage>
        <taxon>Bacteria</taxon>
        <taxon>Pseudomonadati</taxon>
        <taxon>Pseudomonadota</taxon>
        <taxon>Betaproteobacteria</taxon>
        <taxon>Burkholderiales</taxon>
        <taxon>Sphaerotilaceae</taxon>
        <taxon>Piscinibacter</taxon>
    </lineage>
</organism>
<proteinExistence type="predicted"/>
<protein>
    <submittedName>
        <fullName evidence="2">Uncharacterized protein</fullName>
    </submittedName>
</protein>
<accession>A0A1W6L883</accession>
<dbReference type="EMBL" id="CP015118">
    <property type="protein sequence ID" value="ARN20551.1"/>
    <property type="molecule type" value="Genomic_DNA"/>
</dbReference>
<dbReference type="STRING" id="946333.A4W93_11960"/>
<feature type="compositionally biased region" description="Low complexity" evidence="1">
    <location>
        <begin position="20"/>
        <end position="29"/>
    </location>
</feature>
<feature type="compositionally biased region" description="Polar residues" evidence="1">
    <location>
        <begin position="238"/>
        <end position="248"/>
    </location>
</feature>
<evidence type="ECO:0000313" key="2">
    <source>
        <dbReference type="EMBL" id="ARN20551.1"/>
    </source>
</evidence>
<dbReference type="OrthoDB" id="9987204at2"/>
<keyword evidence="3" id="KW-1185">Reference proteome</keyword>
<name>A0A1W6L883_9BURK</name>
<evidence type="ECO:0000313" key="3">
    <source>
        <dbReference type="Proteomes" id="UP000193427"/>
    </source>
</evidence>
<evidence type="ECO:0000256" key="1">
    <source>
        <dbReference type="SAM" id="MobiDB-lite"/>
    </source>
</evidence>
<dbReference type="AlphaFoldDB" id="A0A1W6L883"/>
<reference evidence="2 3" key="1">
    <citation type="submission" date="2016-04" db="EMBL/GenBank/DDBJ databases">
        <title>Complete genome sequence of natural rubber-degrading, novel Gram-negative bacterium, Rhizobacter gummiphilus strain NS21.</title>
        <authorList>
            <person name="Tabata M."/>
            <person name="Kasai D."/>
            <person name="Fukuda M."/>
        </authorList>
    </citation>
    <scope>NUCLEOTIDE SEQUENCE [LARGE SCALE GENOMIC DNA]</scope>
    <source>
        <strain evidence="2 3">NS21</strain>
    </source>
</reference>